<feature type="transmembrane region" description="Helical" evidence="1">
    <location>
        <begin position="68"/>
        <end position="88"/>
    </location>
</feature>
<evidence type="ECO:0000313" key="3">
    <source>
        <dbReference type="Proteomes" id="UP000706151"/>
    </source>
</evidence>
<feature type="transmembrane region" description="Helical" evidence="1">
    <location>
        <begin position="94"/>
        <end position="115"/>
    </location>
</feature>
<dbReference type="AlphaFoldDB" id="A0A935TBN3"/>
<dbReference type="PANTHER" id="PTHR35867:SF1">
    <property type="entry name" value="PROTEIN RSEC"/>
    <property type="match status" value="1"/>
</dbReference>
<dbReference type="Pfam" id="PF04246">
    <property type="entry name" value="RseC_MucC"/>
    <property type="match status" value="1"/>
</dbReference>
<dbReference type="PANTHER" id="PTHR35867">
    <property type="entry name" value="PROTEIN RSEC"/>
    <property type="match status" value="1"/>
</dbReference>
<proteinExistence type="predicted"/>
<dbReference type="PIRSF" id="PIRSF004923">
    <property type="entry name" value="RseC"/>
    <property type="match status" value="1"/>
</dbReference>
<dbReference type="InterPro" id="IPR026268">
    <property type="entry name" value="RseC"/>
</dbReference>
<name>A0A935TBN3_9PROT</name>
<keyword evidence="1" id="KW-1133">Transmembrane helix</keyword>
<evidence type="ECO:0000256" key="1">
    <source>
        <dbReference type="SAM" id="Phobius"/>
    </source>
</evidence>
<keyword evidence="1" id="KW-0812">Transmembrane</keyword>
<accession>A0A935TBN3</accession>
<reference evidence="2 3" key="1">
    <citation type="submission" date="2020-10" db="EMBL/GenBank/DDBJ databases">
        <title>Connecting structure to function with the recovery of over 1000 high-quality activated sludge metagenome-assembled genomes encoding full-length rRNA genes using long-read sequencing.</title>
        <authorList>
            <person name="Singleton C.M."/>
            <person name="Petriglieri F."/>
            <person name="Kristensen J.M."/>
            <person name="Kirkegaard R.H."/>
            <person name="Michaelsen T.Y."/>
            <person name="Andersen M.H."/>
            <person name="Karst S.M."/>
            <person name="Dueholm M.S."/>
            <person name="Nielsen P.H."/>
            <person name="Albertsen M."/>
        </authorList>
    </citation>
    <scope>NUCLEOTIDE SEQUENCE [LARGE SCALE GENOMIC DNA]</scope>
    <source>
        <strain evidence="2">Fred_18-Q3-R57-64_BAT3C.720</strain>
    </source>
</reference>
<organism evidence="2 3">
    <name type="scientific">Candidatus Accumulibacter affinis</name>
    <dbReference type="NCBI Taxonomy" id="2954384"/>
    <lineage>
        <taxon>Bacteria</taxon>
        <taxon>Pseudomonadati</taxon>
        <taxon>Pseudomonadota</taxon>
        <taxon>Betaproteobacteria</taxon>
        <taxon>Candidatus Accumulibacter</taxon>
    </lineage>
</organism>
<dbReference type="InterPro" id="IPR007359">
    <property type="entry name" value="SigmaE_reg_RseC_MucC"/>
</dbReference>
<evidence type="ECO:0000313" key="2">
    <source>
        <dbReference type="EMBL" id="MBK7954453.1"/>
    </source>
</evidence>
<protein>
    <submittedName>
        <fullName evidence="2">SoxR reducing system RseC family protein</fullName>
    </submittedName>
</protein>
<sequence length="139" mass="14242">MLKARGRVIEVRDGTAELRLTTTSSCHGCRAQAVCGSGREQSVRIAAPADLAVGDVVSLQLGEAQFSLAVAIGYLLPALTLLLGAILLSFAGDAAAVVGAAIGLAIGILLVRLLARRRLADQLQPVTTCLANSLPGENP</sequence>
<dbReference type="Proteomes" id="UP000706151">
    <property type="component" value="Unassembled WGS sequence"/>
</dbReference>
<keyword evidence="1" id="KW-0472">Membrane</keyword>
<dbReference type="EMBL" id="JADJOT010000009">
    <property type="protein sequence ID" value="MBK7954453.1"/>
    <property type="molecule type" value="Genomic_DNA"/>
</dbReference>
<comment type="caution">
    <text evidence="2">The sequence shown here is derived from an EMBL/GenBank/DDBJ whole genome shotgun (WGS) entry which is preliminary data.</text>
</comment>
<gene>
    <name evidence="2" type="ORF">IPK02_11095</name>
</gene>